<dbReference type="SUPFAM" id="SSF53474">
    <property type="entry name" value="alpha/beta-Hydrolases"/>
    <property type="match status" value="1"/>
</dbReference>
<evidence type="ECO:0000313" key="2">
    <source>
        <dbReference type="EMBL" id="TNM36490.1"/>
    </source>
</evidence>
<dbReference type="OrthoDB" id="8871309at2"/>
<dbReference type="EMBL" id="VDMP01000027">
    <property type="protein sequence ID" value="TNM36490.1"/>
    <property type="molecule type" value="Genomic_DNA"/>
</dbReference>
<dbReference type="Gene3D" id="3.40.50.1820">
    <property type="entry name" value="alpha/beta hydrolase"/>
    <property type="match status" value="1"/>
</dbReference>
<organism evidence="2 3">
    <name type="scientific">Nocardioides albidus</name>
    <dbReference type="NCBI Taxonomy" id="1517589"/>
    <lineage>
        <taxon>Bacteria</taxon>
        <taxon>Bacillati</taxon>
        <taxon>Actinomycetota</taxon>
        <taxon>Actinomycetes</taxon>
        <taxon>Propionibacteriales</taxon>
        <taxon>Nocardioidaceae</taxon>
        <taxon>Nocardioides</taxon>
    </lineage>
</organism>
<keyword evidence="3" id="KW-1185">Reference proteome</keyword>
<gene>
    <name evidence="2" type="ORF">FHP29_20360</name>
</gene>
<name>A0A5C4VKX3_9ACTN</name>
<dbReference type="RefSeq" id="WP_139624675.1">
    <property type="nucleotide sequence ID" value="NZ_VDMP01000027.1"/>
</dbReference>
<reference evidence="2 3" key="1">
    <citation type="journal article" date="2016" name="Int. J. Syst. Evol. Microbiol.">
        <title>Nocardioides albidus sp. nov., an actinobacterium isolated from garden soil.</title>
        <authorList>
            <person name="Singh H."/>
            <person name="Du J."/>
            <person name="Trinh H."/>
            <person name="Won K."/>
            <person name="Yang J.E."/>
            <person name="Yin C."/>
            <person name="Kook M."/>
            <person name="Yi T.H."/>
        </authorList>
    </citation>
    <scope>NUCLEOTIDE SEQUENCE [LARGE SCALE GENOMIC DNA]</scope>
    <source>
        <strain evidence="2 3">CCTCC AB 2015297</strain>
    </source>
</reference>
<dbReference type="Proteomes" id="UP000313231">
    <property type="component" value="Unassembled WGS sequence"/>
</dbReference>
<protein>
    <submittedName>
        <fullName evidence="2">Alpha/beta hydrolase</fullName>
    </submittedName>
</protein>
<dbReference type="InterPro" id="IPR000073">
    <property type="entry name" value="AB_hydrolase_1"/>
</dbReference>
<evidence type="ECO:0000259" key="1">
    <source>
        <dbReference type="Pfam" id="PF00561"/>
    </source>
</evidence>
<dbReference type="Pfam" id="PF00561">
    <property type="entry name" value="Abhydrolase_1"/>
    <property type="match status" value="1"/>
</dbReference>
<evidence type="ECO:0000313" key="3">
    <source>
        <dbReference type="Proteomes" id="UP000313231"/>
    </source>
</evidence>
<feature type="domain" description="AB hydrolase-1" evidence="1">
    <location>
        <begin position="110"/>
        <end position="147"/>
    </location>
</feature>
<proteinExistence type="predicted"/>
<dbReference type="AlphaFoldDB" id="A0A5C4VKX3"/>
<comment type="caution">
    <text evidence="2">The sequence shown here is derived from an EMBL/GenBank/DDBJ whole genome shotgun (WGS) entry which is preliminary data.</text>
</comment>
<keyword evidence="2" id="KW-0378">Hydrolase</keyword>
<dbReference type="GO" id="GO:0016787">
    <property type="term" value="F:hydrolase activity"/>
    <property type="evidence" value="ECO:0007669"/>
    <property type="project" value="UniProtKB-KW"/>
</dbReference>
<accession>A0A5C4VKX3</accession>
<dbReference type="InterPro" id="IPR029058">
    <property type="entry name" value="AB_hydrolase_fold"/>
</dbReference>
<sequence>MSETNRGTPTFRRPDELLWRTEPMRATGDLLALWASLPTLAPLRLGDGHTVLVLPGFLADDLSTIALRTLLKAHNYRAARWKLGTNLGPTEQTWGGAIRRLERLHERSGKPVTLIGQSLGGIFARELARRHPEQVRQVITLGSPYRLRSTEAPETTTVGHLYHSLRGLHTDAFDHTEPEEGRPPITVPTTSIYSRSDGVVPWQSCVDVERPLAENVEVTASHCGMGFHPQVLRIVLDRLAQEPGRWAPYAEAHPIAS</sequence>